<organism evidence="1 2">
    <name type="scientific">Roseovarius spongiae</name>
    <dbReference type="NCBI Taxonomy" id="2320272"/>
    <lineage>
        <taxon>Bacteria</taxon>
        <taxon>Pseudomonadati</taxon>
        <taxon>Pseudomonadota</taxon>
        <taxon>Alphaproteobacteria</taxon>
        <taxon>Rhodobacterales</taxon>
        <taxon>Roseobacteraceae</taxon>
        <taxon>Roseovarius</taxon>
    </lineage>
</organism>
<name>A0A3A8AS08_9RHOB</name>
<comment type="caution">
    <text evidence="1">The sequence shown here is derived from an EMBL/GenBank/DDBJ whole genome shotgun (WGS) entry which is preliminary data.</text>
</comment>
<reference evidence="1 2" key="1">
    <citation type="submission" date="2018-09" db="EMBL/GenBank/DDBJ databases">
        <title>Roseovarius spongiae sp. nov., isolated from a marine sponge.</title>
        <authorList>
            <person name="Zhuang L."/>
            <person name="Luo L."/>
        </authorList>
    </citation>
    <scope>NUCLEOTIDE SEQUENCE [LARGE SCALE GENOMIC DNA]</scope>
    <source>
        <strain evidence="1 2">HN-E21</strain>
    </source>
</reference>
<dbReference type="AlphaFoldDB" id="A0A3A8AS08"/>
<dbReference type="Proteomes" id="UP000281128">
    <property type="component" value="Unassembled WGS sequence"/>
</dbReference>
<proteinExistence type="predicted"/>
<keyword evidence="2" id="KW-1185">Reference proteome</keyword>
<evidence type="ECO:0000313" key="2">
    <source>
        <dbReference type="Proteomes" id="UP000281128"/>
    </source>
</evidence>
<dbReference type="OrthoDB" id="784829at2"/>
<dbReference type="EMBL" id="RAPE01000005">
    <property type="protein sequence ID" value="RKF12841.1"/>
    <property type="molecule type" value="Genomic_DNA"/>
</dbReference>
<protein>
    <submittedName>
        <fullName evidence="1">DUF927 domain-containing protein</fullName>
    </submittedName>
</protein>
<sequence length="169" mass="18717">MVANDCRGYLSSRKRWTLGPCRAVQEPDGVWHEHILDKKHVLKGSSVVLDSLLECGLMLSSADKAAKSVLELSAAWRLNKRHLSADRLGWTDGSFDAFVLEDSKVIGTKPVVVDGVPTDIEGAIHERGSLDDGREEVSSAQLSRRSRGRGVELSFVFRRSINIRTSWTT</sequence>
<evidence type="ECO:0000313" key="1">
    <source>
        <dbReference type="EMBL" id="RKF12841.1"/>
    </source>
</evidence>
<gene>
    <name evidence="1" type="ORF">D6850_15120</name>
</gene>
<accession>A0A3A8AS08</accession>